<evidence type="ECO:0000313" key="3">
    <source>
        <dbReference type="Proteomes" id="UP000199214"/>
    </source>
</evidence>
<sequence length="115" mass="11935">MVDRHHVGIARVLLSASALALTACQRDDRASDKVTVVRAGPSSRIVVDARRLGSGPVTRPFPVPTIAAAPPGPNPQLAKPAFRSPPLPPELVGDGDLVPLPPLPPASAFVTSNQQ</sequence>
<dbReference type="STRING" id="1855283.SAMN05216382_2104"/>
<gene>
    <name evidence="2" type="ORF">SAMN05216382_2104</name>
</gene>
<reference evidence="3" key="1">
    <citation type="submission" date="2016-10" db="EMBL/GenBank/DDBJ databases">
        <authorList>
            <person name="Varghese N."/>
            <person name="Submissions S."/>
        </authorList>
    </citation>
    <scope>NUCLEOTIDE SEQUENCE [LARGE SCALE GENOMIC DNA]</scope>
    <source>
        <strain evidence="3">JS21-1</strain>
    </source>
</reference>
<accession>A0A1H7R1T1</accession>
<protein>
    <submittedName>
        <fullName evidence="2">Uncharacterized protein</fullName>
    </submittedName>
</protein>
<evidence type="ECO:0000313" key="2">
    <source>
        <dbReference type="EMBL" id="SEL54059.1"/>
    </source>
</evidence>
<name>A0A1H7R1T1_9SPHN</name>
<dbReference type="EMBL" id="FNZZ01000004">
    <property type="protein sequence ID" value="SEL54059.1"/>
    <property type="molecule type" value="Genomic_DNA"/>
</dbReference>
<dbReference type="PROSITE" id="PS51257">
    <property type="entry name" value="PROKAR_LIPOPROTEIN"/>
    <property type="match status" value="1"/>
</dbReference>
<evidence type="ECO:0000256" key="1">
    <source>
        <dbReference type="SAM" id="MobiDB-lite"/>
    </source>
</evidence>
<proteinExistence type="predicted"/>
<feature type="region of interest" description="Disordered" evidence="1">
    <location>
        <begin position="66"/>
        <end position="115"/>
    </location>
</feature>
<organism evidence="2 3">
    <name type="scientific">Sphingomonas palmae</name>
    <dbReference type="NCBI Taxonomy" id="1855283"/>
    <lineage>
        <taxon>Bacteria</taxon>
        <taxon>Pseudomonadati</taxon>
        <taxon>Pseudomonadota</taxon>
        <taxon>Alphaproteobacteria</taxon>
        <taxon>Sphingomonadales</taxon>
        <taxon>Sphingomonadaceae</taxon>
        <taxon>Sphingomonas</taxon>
    </lineage>
</organism>
<dbReference type="AlphaFoldDB" id="A0A1H7R1T1"/>
<dbReference type="Proteomes" id="UP000199214">
    <property type="component" value="Unassembled WGS sequence"/>
</dbReference>
<keyword evidence="3" id="KW-1185">Reference proteome</keyword>
<dbReference type="RefSeq" id="WP_093006085.1">
    <property type="nucleotide sequence ID" value="NZ_FNZZ01000004.1"/>
</dbReference>